<name>A0A090MHJ2_9HYPO</name>
<proteinExistence type="predicted"/>
<evidence type="ECO:0000256" key="1">
    <source>
        <dbReference type="SAM" id="MobiDB-lite"/>
    </source>
</evidence>
<accession>A0A090MHJ2</accession>
<sequence length="567" mass="63534">MCSPAPPLVLSSDEEIFLRENQDELKRLTGVCDVQKHELKDLQEEIDEGILKGKDVVHETAQMSQLSRTFNRNNARLSVLREQIVALSGKQDEAGVIVPSRSATLELKSAISSRMGSPIIKEPPLESSQRLENEPAEEPLQGVGLQFDIPYGPLDNEWGIYPSSSSCALSRRVVLTGLPGSTSLIQVANAVLGEGGLASIFINQDPSSRTPGHMTAMVEFNNPLAAVAYVEEVEENGLCFVDVLGLQHEVTVKHILTPSNTPRDHPRQFGVPNNGKSGRSIILPYFPKQAIWALFKKFGVKHIIRAAYAWDPEALGGKLNIEFTNLFQSTRFVRFITQGKFGLYTTLPSMVSLGITPSDSPTSALHERMHTADHVDPLELEILWNKPDFNMFKEQVQTPQFGDPIPRRPVHSISTMEPPRTVIQLIEVSEGQGRIKSRRVPRSMVHASLMFDLAEYILVDVTIYSCHNMATNTYVRPQGQGLAEFKAETVLDEQYAHFWDIFTQRTGFDIRRFYAYAEVAAWRREENERLGLPPWDAGDILRTTAPAQDIYSYVYPYLIQDVIDTSN</sequence>
<comment type="caution">
    <text evidence="2">The sequence shown here is derived from an EMBL/GenBank/DDBJ whole genome shotgun (WGS) entry which is preliminary data.</text>
</comment>
<gene>
    <name evidence="2" type="ORF">BN850_0051200</name>
</gene>
<reference evidence="2" key="1">
    <citation type="submission" date="2013-05" db="EMBL/GenBank/DDBJ databases">
        <title>Draft genome sequences of six wheat associated Fusarium spp. isolates.</title>
        <authorList>
            <person name="Moolhuijzen P.M."/>
            <person name="Manners J.M."/>
            <person name="Wilcox S."/>
            <person name="Bellgard M.I."/>
            <person name="Gardiner D.M."/>
        </authorList>
    </citation>
    <scope>NUCLEOTIDE SEQUENCE</scope>
    <source>
        <strain evidence="2">CS3069</strain>
    </source>
</reference>
<dbReference type="AlphaFoldDB" id="A0A090MHJ2"/>
<evidence type="ECO:0000313" key="2">
    <source>
        <dbReference type="EMBL" id="CEG04422.1"/>
    </source>
</evidence>
<feature type="region of interest" description="Disordered" evidence="1">
    <location>
        <begin position="118"/>
        <end position="137"/>
    </location>
</feature>
<organism evidence="2">
    <name type="scientific">Fusarium clavum</name>
    <dbReference type="NCBI Taxonomy" id="2594811"/>
    <lineage>
        <taxon>Eukaryota</taxon>
        <taxon>Fungi</taxon>
        <taxon>Dikarya</taxon>
        <taxon>Ascomycota</taxon>
        <taxon>Pezizomycotina</taxon>
        <taxon>Sordariomycetes</taxon>
        <taxon>Hypocreomycetidae</taxon>
        <taxon>Hypocreales</taxon>
        <taxon>Nectriaceae</taxon>
        <taxon>Fusarium</taxon>
        <taxon>Fusarium incarnatum-equiseti species complex</taxon>
    </lineage>
</organism>
<protein>
    <submittedName>
        <fullName evidence="2">WGS project CBMI000000000 data, contig CS3069_c001148</fullName>
    </submittedName>
</protein>
<dbReference type="EMBL" id="CBMI010001146">
    <property type="protein sequence ID" value="CEG04422.1"/>
    <property type="molecule type" value="Genomic_DNA"/>
</dbReference>